<organism evidence="2 3">
    <name type="scientific">Heterocephalus glaber</name>
    <name type="common">Naked mole rat</name>
    <dbReference type="NCBI Taxonomy" id="10181"/>
    <lineage>
        <taxon>Eukaryota</taxon>
        <taxon>Metazoa</taxon>
        <taxon>Chordata</taxon>
        <taxon>Craniata</taxon>
        <taxon>Vertebrata</taxon>
        <taxon>Euteleostomi</taxon>
        <taxon>Mammalia</taxon>
        <taxon>Eutheria</taxon>
        <taxon>Euarchontoglires</taxon>
        <taxon>Glires</taxon>
        <taxon>Rodentia</taxon>
        <taxon>Hystricomorpha</taxon>
        <taxon>Bathyergidae</taxon>
        <taxon>Heterocephalus</taxon>
    </lineage>
</organism>
<evidence type="ECO:0000256" key="1">
    <source>
        <dbReference type="SAM" id="Phobius"/>
    </source>
</evidence>
<evidence type="ECO:0000313" key="2">
    <source>
        <dbReference type="EMBL" id="EHB07511.1"/>
    </source>
</evidence>
<sequence>SQITLWRLASRTFGVICLSMMVTLGILLKTSKLPLLPTPSPGYCIAYSPRKVTTSELCGIKNHYMCKQRPI</sequence>
<dbReference type="eggNOG" id="KOG4297">
    <property type="taxonomic scope" value="Eukaryota"/>
</dbReference>
<dbReference type="EMBL" id="JH169785">
    <property type="protein sequence ID" value="EHB07511.1"/>
    <property type="molecule type" value="Genomic_DNA"/>
</dbReference>
<dbReference type="InParanoid" id="G5BE00"/>
<accession>G5BE00</accession>
<keyword evidence="1" id="KW-0812">Transmembrane</keyword>
<feature type="transmembrane region" description="Helical" evidence="1">
    <location>
        <begin position="12"/>
        <end position="28"/>
    </location>
</feature>
<name>G5BE00_HETGA</name>
<dbReference type="AlphaFoldDB" id="G5BE00"/>
<keyword evidence="1" id="KW-1133">Transmembrane helix</keyword>
<protein>
    <submittedName>
        <fullName evidence="2">Natural killer cells antigen CD94</fullName>
    </submittedName>
</protein>
<evidence type="ECO:0000313" key="3">
    <source>
        <dbReference type="Proteomes" id="UP000006813"/>
    </source>
</evidence>
<gene>
    <name evidence="2" type="ORF">GW7_17760</name>
</gene>
<dbReference type="Proteomes" id="UP000006813">
    <property type="component" value="Unassembled WGS sequence"/>
</dbReference>
<proteinExistence type="predicted"/>
<reference evidence="2 3" key="1">
    <citation type="journal article" date="2011" name="Nature">
        <title>Genome sequencing reveals insights into physiology and longevity of the naked mole rat.</title>
        <authorList>
            <person name="Kim E.B."/>
            <person name="Fang X."/>
            <person name="Fushan A.A."/>
            <person name="Huang Z."/>
            <person name="Lobanov A.V."/>
            <person name="Han L."/>
            <person name="Marino S.M."/>
            <person name="Sun X."/>
            <person name="Turanov A.A."/>
            <person name="Yang P."/>
            <person name="Yim S.H."/>
            <person name="Zhao X."/>
            <person name="Kasaikina M.V."/>
            <person name="Stoletzki N."/>
            <person name="Peng C."/>
            <person name="Polak P."/>
            <person name="Xiong Z."/>
            <person name="Kiezun A."/>
            <person name="Zhu Y."/>
            <person name="Chen Y."/>
            <person name="Kryukov G.V."/>
            <person name="Zhang Q."/>
            <person name="Peshkin L."/>
            <person name="Yang L."/>
            <person name="Bronson R.T."/>
            <person name="Buffenstein R."/>
            <person name="Wang B."/>
            <person name="Han C."/>
            <person name="Li Q."/>
            <person name="Chen L."/>
            <person name="Zhao W."/>
            <person name="Sunyaev S.R."/>
            <person name="Park T.J."/>
            <person name="Zhang G."/>
            <person name="Wang J."/>
            <person name="Gladyshev V.N."/>
        </authorList>
    </citation>
    <scope>NUCLEOTIDE SEQUENCE [LARGE SCALE GENOMIC DNA]</scope>
</reference>
<keyword evidence="1" id="KW-0472">Membrane</keyword>
<feature type="non-terminal residue" evidence="2">
    <location>
        <position position="1"/>
    </location>
</feature>